<dbReference type="SMART" id="SM00758">
    <property type="entry name" value="PA14"/>
    <property type="match status" value="1"/>
</dbReference>
<feature type="signal peptide" evidence="6">
    <location>
        <begin position="1"/>
        <end position="23"/>
    </location>
</feature>
<dbReference type="Pfam" id="PF07691">
    <property type="entry name" value="PA14"/>
    <property type="match status" value="1"/>
</dbReference>
<dbReference type="STRING" id="861298.SAMN04488136_1368"/>
<dbReference type="PANTHER" id="PTHR42715">
    <property type="entry name" value="BETA-GLUCOSIDASE"/>
    <property type="match status" value="1"/>
</dbReference>
<dbReference type="InterPro" id="IPR037524">
    <property type="entry name" value="PA14/GLEYA"/>
</dbReference>
<dbReference type="InterPro" id="IPR017853">
    <property type="entry name" value="GH"/>
</dbReference>
<gene>
    <name evidence="8" type="ORF">SAMN04488136_1368</name>
</gene>
<dbReference type="InterPro" id="IPR036881">
    <property type="entry name" value="Glyco_hydro_3_C_sf"/>
</dbReference>
<dbReference type="Pfam" id="PF01915">
    <property type="entry name" value="Glyco_hydro_3_C"/>
    <property type="match status" value="1"/>
</dbReference>
<accession>A0A1G8GD57</accession>
<dbReference type="SMART" id="SM01217">
    <property type="entry name" value="Fn3_like"/>
    <property type="match status" value="1"/>
</dbReference>
<dbReference type="GO" id="GO:0008422">
    <property type="term" value="F:beta-glucosidase activity"/>
    <property type="evidence" value="ECO:0007669"/>
    <property type="project" value="TreeGrafter"/>
</dbReference>
<dbReference type="Gene3D" id="3.20.20.300">
    <property type="entry name" value="Glycoside hydrolase, family 3, N-terminal domain"/>
    <property type="match status" value="1"/>
</dbReference>
<dbReference type="InterPro" id="IPR001764">
    <property type="entry name" value="Glyco_hydro_3_N"/>
</dbReference>
<keyword evidence="6" id="KW-0732">Signal</keyword>
<evidence type="ECO:0000256" key="2">
    <source>
        <dbReference type="ARBA" id="ARBA00022801"/>
    </source>
</evidence>
<protein>
    <recommendedName>
        <fullName evidence="5">Beta-D-glucoside glucohydrolase</fullName>
    </recommendedName>
    <alternativeName>
        <fullName evidence="3">Cellobiase</fullName>
    </alternativeName>
    <alternativeName>
        <fullName evidence="4">Gentiobiase</fullName>
    </alternativeName>
</protein>
<proteinExistence type="inferred from homology"/>
<evidence type="ECO:0000259" key="7">
    <source>
        <dbReference type="PROSITE" id="PS51820"/>
    </source>
</evidence>
<keyword evidence="9" id="KW-1185">Reference proteome</keyword>
<dbReference type="PRINTS" id="PR00133">
    <property type="entry name" value="GLHYDRLASE3"/>
</dbReference>
<dbReference type="EMBL" id="FNDD01000036">
    <property type="protein sequence ID" value="SDH92348.1"/>
    <property type="molecule type" value="Genomic_DNA"/>
</dbReference>
<evidence type="ECO:0000313" key="8">
    <source>
        <dbReference type="EMBL" id="SDH92348.1"/>
    </source>
</evidence>
<dbReference type="Gene3D" id="3.40.50.1700">
    <property type="entry name" value="Glycoside hydrolase family 3 C-terminal domain"/>
    <property type="match status" value="1"/>
</dbReference>
<dbReference type="Proteomes" id="UP000198854">
    <property type="component" value="Unassembled WGS sequence"/>
</dbReference>
<name>A0A1G8GD57_9VIBR</name>
<dbReference type="Gene3D" id="2.60.40.10">
    <property type="entry name" value="Immunoglobulins"/>
    <property type="match status" value="1"/>
</dbReference>
<keyword evidence="2" id="KW-0378">Hydrolase</keyword>
<sequence length="889" mass="97118">MMELSRRWLSIGLLLGASMAANADQSVEDQVSKVLDNMTQSEKIDYIHVSDGHLLPPVERFNLPGTNSVDSAMGIKVKATRLMYGTSFPAQIALAATWNIERAKQLGLALGFETRMSGAEHFLSPGVNMVRTPMGGRNAESLCGEDPFLCSVLAPAFTNAVQVQGVTSTAKHWLGNEQEVKRKKLNVKIDHRTEHEIYMLPFESLVKNADVASIMCGFNTINSNHSCASTYLTNDILKGEWGFHGFVSSDYNSINSTYKAAIGGTDLDQPSGYYFTEEKLTPYLEDGSLSQSVIDNKVRRNLRALFKNGFNQTVYDAQSLNQDKGEEASIDVARESIVLLKNNGATNGAGGLLPLSKDAKIAVIGDMAQNAPSSPFGTAYSVPQAGYVTELTGLRQLSNSDANVDFIDSMALTPKTAQWYQNSCTNSSDECDTGLAAEYYSNTNLSGEPFLSRTEAGINFDWVEMINDTATEPRDIDDISPNYGEFSARFTGKIKPTISGRQVLKVRADGPVKVWLDGELILYSDGEPVATDLMNAIPKSVKTKKLEAGKLYTVKVEYSRLRLFTSYYGGMRGLQISWASLEPPSDLSDYDAVIALVGRDYETEGETLDHDYTLPDQQGYMLEQVTQANPNTIVVMHGGSAMLMQPWIDDAGAALHAWFSGQLGGQALAEIIYGDVNPSARLPVTIDQWLSYNPSYDSYPQPDIGSSTMMEYSEGINMGYRGYQASDNAPLFPFGYGLSYTDFSFSNLKLSSQQVAKDDVIKATFTVTNTGGEAGYEVAQLYVQPLNSDVSRPDHELKGFAKVYLEAGESKQVTIPLHARSFAYYQESSNSWRVPQGGAFNILVGGDSVHLPLSKNVSASEEILLTTSGSNPLPQAVQNAVQVSEQHAY</sequence>
<evidence type="ECO:0000256" key="1">
    <source>
        <dbReference type="ARBA" id="ARBA00005336"/>
    </source>
</evidence>
<dbReference type="GO" id="GO:0009251">
    <property type="term" value="P:glucan catabolic process"/>
    <property type="evidence" value="ECO:0007669"/>
    <property type="project" value="TreeGrafter"/>
</dbReference>
<dbReference type="InterPro" id="IPR050288">
    <property type="entry name" value="Cellulose_deg_GH3"/>
</dbReference>
<dbReference type="InterPro" id="IPR013783">
    <property type="entry name" value="Ig-like_fold"/>
</dbReference>
<dbReference type="SUPFAM" id="SSF52279">
    <property type="entry name" value="Beta-D-glucan exohydrolase, C-terminal domain"/>
    <property type="match status" value="1"/>
</dbReference>
<feature type="chain" id="PRO_5011552005" description="Beta-D-glucoside glucohydrolase" evidence="6">
    <location>
        <begin position="24"/>
        <end position="889"/>
    </location>
</feature>
<comment type="similarity">
    <text evidence="1">Belongs to the glycosyl hydrolase 3 family.</text>
</comment>
<evidence type="ECO:0000256" key="6">
    <source>
        <dbReference type="SAM" id="SignalP"/>
    </source>
</evidence>
<dbReference type="RefSeq" id="WP_218122033.1">
    <property type="nucleotide sequence ID" value="NZ_FNDD01000036.1"/>
</dbReference>
<dbReference type="InterPro" id="IPR036962">
    <property type="entry name" value="Glyco_hydro_3_N_sf"/>
</dbReference>
<evidence type="ECO:0000313" key="9">
    <source>
        <dbReference type="Proteomes" id="UP000198854"/>
    </source>
</evidence>
<dbReference type="PROSITE" id="PS51820">
    <property type="entry name" value="PA14"/>
    <property type="match status" value="1"/>
</dbReference>
<feature type="domain" description="PA14" evidence="7">
    <location>
        <begin position="430"/>
        <end position="592"/>
    </location>
</feature>
<dbReference type="InterPro" id="IPR026891">
    <property type="entry name" value="Fn3-like"/>
</dbReference>
<dbReference type="FunFam" id="2.60.40.10:FF:000495">
    <property type="entry name" value="Periplasmic beta-glucosidase"/>
    <property type="match status" value="1"/>
</dbReference>
<dbReference type="InterPro" id="IPR002772">
    <property type="entry name" value="Glyco_hydro_3_C"/>
</dbReference>
<dbReference type="InterPro" id="IPR011658">
    <property type="entry name" value="PA14_dom"/>
</dbReference>
<dbReference type="PANTHER" id="PTHR42715:SF10">
    <property type="entry name" value="BETA-GLUCOSIDASE"/>
    <property type="match status" value="1"/>
</dbReference>
<dbReference type="Pfam" id="PF00933">
    <property type="entry name" value="Glyco_hydro_3"/>
    <property type="match status" value="1"/>
</dbReference>
<evidence type="ECO:0000256" key="4">
    <source>
        <dbReference type="ARBA" id="ARBA00032194"/>
    </source>
</evidence>
<evidence type="ECO:0000256" key="5">
    <source>
        <dbReference type="ARBA" id="ARBA00032594"/>
    </source>
</evidence>
<evidence type="ECO:0000256" key="3">
    <source>
        <dbReference type="ARBA" id="ARBA00031448"/>
    </source>
</evidence>
<reference evidence="8 9" key="1">
    <citation type="submission" date="2016-10" db="EMBL/GenBank/DDBJ databases">
        <authorList>
            <person name="de Groot N.N."/>
        </authorList>
    </citation>
    <scope>NUCLEOTIDE SEQUENCE [LARGE SCALE GENOMIC DNA]</scope>
    <source>
        <strain evidence="8 9">CGMCC 1.10228</strain>
    </source>
</reference>
<dbReference type="Gene3D" id="2.60.120.260">
    <property type="entry name" value="Galactose-binding domain-like"/>
    <property type="match status" value="1"/>
</dbReference>
<dbReference type="Pfam" id="PF14310">
    <property type="entry name" value="Fn3-like"/>
    <property type="match status" value="1"/>
</dbReference>
<organism evidence="8 9">
    <name type="scientific">Vibrio xiamenensis</name>
    <dbReference type="NCBI Taxonomy" id="861298"/>
    <lineage>
        <taxon>Bacteria</taxon>
        <taxon>Pseudomonadati</taxon>
        <taxon>Pseudomonadota</taxon>
        <taxon>Gammaproteobacteria</taxon>
        <taxon>Vibrionales</taxon>
        <taxon>Vibrionaceae</taxon>
        <taxon>Vibrio</taxon>
    </lineage>
</organism>
<dbReference type="SUPFAM" id="SSF51445">
    <property type="entry name" value="(Trans)glycosidases"/>
    <property type="match status" value="1"/>
</dbReference>
<dbReference type="AlphaFoldDB" id="A0A1G8GD57"/>